<dbReference type="Gene3D" id="3.10.450.50">
    <property type="match status" value="1"/>
</dbReference>
<evidence type="ECO:0000313" key="4">
    <source>
        <dbReference type="Proteomes" id="UP000266693"/>
    </source>
</evidence>
<feature type="domain" description="SnoaL-like" evidence="2">
    <location>
        <begin position="30"/>
        <end position="141"/>
    </location>
</feature>
<protein>
    <recommendedName>
        <fullName evidence="2">SnoaL-like domain-containing protein</fullName>
    </recommendedName>
</protein>
<dbReference type="OrthoDB" id="117186at2"/>
<comment type="caution">
    <text evidence="3">The sequence shown here is derived from an EMBL/GenBank/DDBJ whole genome shotgun (WGS) entry which is preliminary data.</text>
</comment>
<dbReference type="Pfam" id="PF13474">
    <property type="entry name" value="SnoaL_3"/>
    <property type="match status" value="1"/>
</dbReference>
<keyword evidence="1" id="KW-0732">Signal</keyword>
<accession>A0A396RSE5</accession>
<feature type="signal peptide" evidence="1">
    <location>
        <begin position="1"/>
        <end position="18"/>
    </location>
</feature>
<dbReference type="InterPro" id="IPR037401">
    <property type="entry name" value="SnoaL-like"/>
</dbReference>
<dbReference type="RefSeq" id="WP_118863751.1">
    <property type="nucleotide sequence ID" value="NZ_QWLV01000002.1"/>
</dbReference>
<dbReference type="InterPro" id="IPR032710">
    <property type="entry name" value="NTF2-like_dom_sf"/>
</dbReference>
<evidence type="ECO:0000256" key="1">
    <source>
        <dbReference type="SAM" id="SignalP"/>
    </source>
</evidence>
<evidence type="ECO:0000313" key="3">
    <source>
        <dbReference type="EMBL" id="RHW18262.1"/>
    </source>
</evidence>
<proteinExistence type="predicted"/>
<dbReference type="SUPFAM" id="SSF54427">
    <property type="entry name" value="NTF2-like"/>
    <property type="match status" value="1"/>
</dbReference>
<dbReference type="Proteomes" id="UP000266693">
    <property type="component" value="Unassembled WGS sequence"/>
</dbReference>
<name>A0A396RSE5_9SPHN</name>
<gene>
    <name evidence="3" type="ORF">D1610_07250</name>
</gene>
<keyword evidence="4" id="KW-1185">Reference proteome</keyword>
<reference evidence="3 4" key="1">
    <citation type="submission" date="2018-08" db="EMBL/GenBank/DDBJ databases">
        <title>The multiple taxonomic identification of Sphingomonas gilva.</title>
        <authorList>
            <person name="Zhu D."/>
            <person name="Zheng S."/>
        </authorList>
    </citation>
    <scope>NUCLEOTIDE SEQUENCE [LARGE SCALE GENOMIC DNA]</scope>
    <source>
        <strain evidence="3 4">ZDH117</strain>
    </source>
</reference>
<evidence type="ECO:0000259" key="2">
    <source>
        <dbReference type="Pfam" id="PF13474"/>
    </source>
</evidence>
<feature type="chain" id="PRO_5017316956" description="SnoaL-like domain-containing protein" evidence="1">
    <location>
        <begin position="19"/>
        <end position="155"/>
    </location>
</feature>
<dbReference type="EMBL" id="QWLV01000002">
    <property type="protein sequence ID" value="RHW18262.1"/>
    <property type="molecule type" value="Genomic_DNA"/>
</dbReference>
<organism evidence="3 4">
    <name type="scientific">Sphingomonas gilva</name>
    <dbReference type="NCBI Taxonomy" id="2305907"/>
    <lineage>
        <taxon>Bacteria</taxon>
        <taxon>Pseudomonadati</taxon>
        <taxon>Pseudomonadota</taxon>
        <taxon>Alphaproteobacteria</taxon>
        <taxon>Sphingomonadales</taxon>
        <taxon>Sphingomonadaceae</taxon>
        <taxon>Sphingomonas</taxon>
    </lineage>
</organism>
<dbReference type="AlphaFoldDB" id="A0A396RSE5"/>
<sequence>MRLSLLLPILLIATPAAAQDHASAEDSAAVLKTIDAMFAALTAKDEAGILAVTDPAGKATGTTGTDAGEHRISHIDWAGFAKRLAAIQGVPVERNIDPHVHVDGDIAMVWTPYVFTLDGKFSHCGTNHFDLVRKDGAWKILNVTWTQRKTGCPGQ</sequence>